<dbReference type="Proteomes" id="UP000475545">
    <property type="component" value="Unassembled WGS sequence"/>
</dbReference>
<keyword evidence="1" id="KW-1133">Transmembrane helix</keyword>
<feature type="transmembrane region" description="Helical" evidence="1">
    <location>
        <begin position="201"/>
        <end position="226"/>
    </location>
</feature>
<organism evidence="2 3">
    <name type="scientific">Gordonia mangrovi</name>
    <dbReference type="NCBI Taxonomy" id="2665643"/>
    <lineage>
        <taxon>Bacteria</taxon>
        <taxon>Bacillati</taxon>
        <taxon>Actinomycetota</taxon>
        <taxon>Actinomycetes</taxon>
        <taxon>Mycobacteriales</taxon>
        <taxon>Gordoniaceae</taxon>
        <taxon>Gordonia</taxon>
    </lineage>
</organism>
<feature type="transmembrane region" description="Helical" evidence="1">
    <location>
        <begin position="173"/>
        <end position="195"/>
    </location>
</feature>
<evidence type="ECO:0000313" key="2">
    <source>
        <dbReference type="EMBL" id="MXP22061.1"/>
    </source>
</evidence>
<comment type="caution">
    <text evidence="2">The sequence shown here is derived from an EMBL/GenBank/DDBJ whole genome shotgun (WGS) entry which is preliminary data.</text>
</comment>
<feature type="transmembrane region" description="Helical" evidence="1">
    <location>
        <begin position="143"/>
        <end position="161"/>
    </location>
</feature>
<sequence length="250" mass="26890">MTAPSTADQSSPARSAARWAGLGYLAIFVLAMFANFFVLESVYDLEDAQATLDGVTADGDLLRWGIIAFLAVFLIDIAIAWWLYVLFRPVRRDLSLLTAWARLVYTVFLGVGLVFAFAALMIAEDSPSEGTATDVQLAMRSFEMTWLIGLTAFGVHLVLLARLLWATSGAPRWLAVVLAVAGAAYVADTVAHILIADYAAYADVFLAVVAVPSVIGEFGLTVWLLLIGAQRIAVPAARAAEPEHVSALRD</sequence>
<dbReference type="AlphaFoldDB" id="A0A6L7GSG4"/>
<feature type="transmembrane region" description="Helical" evidence="1">
    <location>
        <begin position="99"/>
        <end position="123"/>
    </location>
</feature>
<protein>
    <submittedName>
        <fullName evidence="2">DUF4386 family protein</fullName>
    </submittedName>
</protein>
<dbReference type="RefSeq" id="WP_160902259.1">
    <property type="nucleotide sequence ID" value="NZ_CP102850.1"/>
</dbReference>
<feature type="transmembrane region" description="Helical" evidence="1">
    <location>
        <begin position="21"/>
        <end position="43"/>
    </location>
</feature>
<gene>
    <name evidence="2" type="ORF">GIY30_11970</name>
</gene>
<feature type="transmembrane region" description="Helical" evidence="1">
    <location>
        <begin position="63"/>
        <end position="87"/>
    </location>
</feature>
<keyword evidence="1" id="KW-0472">Membrane</keyword>
<name>A0A6L7GSG4_9ACTN</name>
<evidence type="ECO:0000256" key="1">
    <source>
        <dbReference type="SAM" id="Phobius"/>
    </source>
</evidence>
<dbReference type="InterPro" id="IPR025495">
    <property type="entry name" value="DUF4386"/>
</dbReference>
<keyword evidence="1" id="KW-0812">Transmembrane</keyword>
<reference evidence="2 3" key="1">
    <citation type="submission" date="2019-11" db="EMBL/GenBank/DDBJ databases">
        <title>Gordonia sp. nov., a novel actinobacterium isolated from mangrove soil in Hainan.</title>
        <authorList>
            <person name="Huang X."/>
            <person name="Xie Y."/>
            <person name="Chu X."/>
            <person name="Xiao K."/>
        </authorList>
    </citation>
    <scope>NUCLEOTIDE SEQUENCE [LARGE SCALE GENOMIC DNA]</scope>
    <source>
        <strain evidence="2 3">HNM0687</strain>
    </source>
</reference>
<proteinExistence type="predicted"/>
<accession>A0A6L7GSG4</accession>
<keyword evidence="3" id="KW-1185">Reference proteome</keyword>
<dbReference type="EMBL" id="WMBR01000003">
    <property type="protein sequence ID" value="MXP22061.1"/>
    <property type="molecule type" value="Genomic_DNA"/>
</dbReference>
<dbReference type="Pfam" id="PF14329">
    <property type="entry name" value="DUF4386"/>
    <property type="match status" value="1"/>
</dbReference>
<evidence type="ECO:0000313" key="3">
    <source>
        <dbReference type="Proteomes" id="UP000475545"/>
    </source>
</evidence>